<reference evidence="10 11" key="2">
    <citation type="submission" date="2013-04" db="EMBL/GenBank/DDBJ databases">
        <title>The Genome Sequence of Bilophila wadsworthia 3_1_6.</title>
        <authorList>
            <consortium name="The Broad Institute Genomics Platform"/>
            <person name="Earl A."/>
            <person name="Ward D."/>
            <person name="Feldgarden M."/>
            <person name="Gevers D."/>
            <person name="Sibley C."/>
            <person name="Strauss J."/>
            <person name="Allen-Vercoe E."/>
            <person name="Walker B."/>
            <person name="Young S."/>
            <person name="Zeng Q."/>
            <person name="Gargeya S."/>
            <person name="Fitzgerald M."/>
            <person name="Haas B."/>
            <person name="Abouelleil A."/>
            <person name="Allen A.W."/>
            <person name="Alvarado L."/>
            <person name="Arachchi H.M."/>
            <person name="Berlin A.M."/>
            <person name="Chapman S.B."/>
            <person name="Gainer-Dewar J."/>
            <person name="Goldberg J."/>
            <person name="Griggs A."/>
            <person name="Gujja S."/>
            <person name="Hansen M."/>
            <person name="Howarth C."/>
            <person name="Imamovic A."/>
            <person name="Ireland A."/>
            <person name="Larimer J."/>
            <person name="McCowan C."/>
            <person name="Murphy C."/>
            <person name="Pearson M."/>
            <person name="Poon T.W."/>
            <person name="Priest M."/>
            <person name="Roberts A."/>
            <person name="Saif S."/>
            <person name="Shea T."/>
            <person name="Sisk P."/>
            <person name="Sykes S."/>
            <person name="Wortman J."/>
            <person name="Nusbaum C."/>
            <person name="Birren B."/>
        </authorList>
    </citation>
    <scope>NUCLEOTIDE SEQUENCE [LARGE SCALE GENOMIC DNA]</scope>
    <source>
        <strain evidence="10 11">3_1_6</strain>
    </source>
</reference>
<evidence type="ECO:0000256" key="6">
    <source>
        <dbReference type="ARBA" id="ARBA00022967"/>
    </source>
</evidence>
<dbReference type="STRING" id="563192.HMPREF0179_01058"/>
<keyword evidence="5" id="KW-0653">Protein transport</keyword>
<dbReference type="GO" id="GO:0016887">
    <property type="term" value="F:ATP hydrolysis activity"/>
    <property type="evidence" value="ECO:0007669"/>
    <property type="project" value="TreeGrafter"/>
</dbReference>
<dbReference type="InterPro" id="IPR007831">
    <property type="entry name" value="T2SS_GspE_N"/>
</dbReference>
<dbReference type="CDD" id="cd01129">
    <property type="entry name" value="PulE-GspE-like"/>
    <property type="match status" value="1"/>
</dbReference>
<dbReference type="PANTHER" id="PTHR30258">
    <property type="entry name" value="TYPE II SECRETION SYSTEM PROTEIN GSPE-RELATED"/>
    <property type="match status" value="1"/>
</dbReference>
<dbReference type="GO" id="GO:0005886">
    <property type="term" value="C:plasma membrane"/>
    <property type="evidence" value="ECO:0007669"/>
    <property type="project" value="TreeGrafter"/>
</dbReference>
<dbReference type="Gene3D" id="3.30.300.160">
    <property type="entry name" value="Type II secretion system, protein E, N-terminal domain"/>
    <property type="match status" value="1"/>
</dbReference>
<dbReference type="Proteomes" id="UP000006034">
    <property type="component" value="Unassembled WGS sequence"/>
</dbReference>
<dbReference type="PANTHER" id="PTHR30258:SF2">
    <property type="entry name" value="COMG OPERON PROTEIN 1"/>
    <property type="match status" value="1"/>
</dbReference>
<protein>
    <recommendedName>
        <fullName evidence="7">protein-secreting ATPase</fullName>
        <ecNumber evidence="7">7.4.2.8</ecNumber>
    </recommendedName>
</protein>
<dbReference type="OrthoDB" id="9805147at2"/>
<dbReference type="InterPro" id="IPR013369">
    <property type="entry name" value="T2SS_GspE"/>
</dbReference>
<dbReference type="GO" id="GO:0015628">
    <property type="term" value="P:protein secretion by the type II secretion system"/>
    <property type="evidence" value="ECO:0007669"/>
    <property type="project" value="InterPro"/>
</dbReference>
<dbReference type="RefSeq" id="WP_005025859.1">
    <property type="nucleotide sequence ID" value="NZ_KE150238.1"/>
</dbReference>
<keyword evidence="4" id="KW-0067">ATP-binding</keyword>
<evidence type="ECO:0000259" key="9">
    <source>
        <dbReference type="PROSITE" id="PS00662"/>
    </source>
</evidence>
<feature type="domain" description="Bacterial type II secretion system protein E" evidence="9">
    <location>
        <begin position="388"/>
        <end position="402"/>
    </location>
</feature>
<dbReference type="InterPro" id="IPR003593">
    <property type="entry name" value="AAA+_ATPase"/>
</dbReference>
<evidence type="ECO:0000256" key="4">
    <source>
        <dbReference type="ARBA" id="ARBA00022840"/>
    </source>
</evidence>
<dbReference type="EMBL" id="ADCP02000001">
    <property type="protein sequence ID" value="EFV45130.1"/>
    <property type="molecule type" value="Genomic_DNA"/>
</dbReference>
<dbReference type="GO" id="GO:0005524">
    <property type="term" value="F:ATP binding"/>
    <property type="evidence" value="ECO:0007669"/>
    <property type="project" value="UniProtKB-KW"/>
</dbReference>
<sequence length="571" mass="62652">MKTLTSLLERLNLDPEVLEACARNAEALGIPLERALYEAERINENQYLETAAARHAMLCELRLAALMDKEGSGWATDAERVCKVPLPWLRKQKVVPVRDKDGKLALAICHPSGWLLAQELGMLLGERLERPVLAREDDITDIINRIFGESTRSEGSVSDVLGDSVNAIDEFNEDAVEDLLEDSSEAPFIRLVNMILAQAVRAGASDIHIEPYRDVSRVRFRLDGVLYERHTLNKAHHAAVVSRIKVMAKLNIAEKRLPQDGRIAISLGGRQAGLRVSTLPTSFGERVVLRLLEKSERVLSLTELGLSREDLQLMHSLVGITHGIVLVTGPTGSGKTTTLYAVLQELTAPDKNILTIEDPVEYELEGVGQIQVNPKIGLTFADGLRSIVRQDPDVILIGEIRDAETAAIAVQSALTGHLVFSTLHTNDAPGAVTRLFDMGVEPFLLSSVLRGVVAQRLVRMLCPHCREAYLPDGQELEKLGAARSAYRPGQPLYRAKGCPDCLDTGYRGRMAIYEIMPVSDALKRLIVDKADANVLGACALSEAMRNLRHDGMLKVIAGLTSLTEVARVTNE</sequence>
<keyword evidence="2" id="KW-0813">Transport</keyword>
<dbReference type="PROSITE" id="PS00662">
    <property type="entry name" value="T2SP_E"/>
    <property type="match status" value="1"/>
</dbReference>
<dbReference type="InterPro" id="IPR027417">
    <property type="entry name" value="P-loop_NTPase"/>
</dbReference>
<comment type="catalytic activity">
    <reaction evidence="8">
        <text>ATP + H2O + cellular proteinSide 1 = ADP + phosphate + cellular proteinSide 2.</text>
        <dbReference type="EC" id="7.4.2.8"/>
    </reaction>
</comment>
<gene>
    <name evidence="10" type="ORF">HMPREF0179_01058</name>
</gene>
<dbReference type="GO" id="GO:0008564">
    <property type="term" value="F:protein-exporting ATPase activity"/>
    <property type="evidence" value="ECO:0007669"/>
    <property type="project" value="UniProtKB-EC"/>
</dbReference>
<dbReference type="InterPro" id="IPR037257">
    <property type="entry name" value="T2SS_E_N_sf"/>
</dbReference>
<evidence type="ECO:0000313" key="11">
    <source>
        <dbReference type="Proteomes" id="UP000006034"/>
    </source>
</evidence>
<evidence type="ECO:0000256" key="7">
    <source>
        <dbReference type="ARBA" id="ARBA00024382"/>
    </source>
</evidence>
<evidence type="ECO:0000256" key="3">
    <source>
        <dbReference type="ARBA" id="ARBA00022741"/>
    </source>
</evidence>
<dbReference type="SMART" id="SM00382">
    <property type="entry name" value="AAA"/>
    <property type="match status" value="1"/>
</dbReference>
<dbReference type="NCBIfam" id="TIGR02533">
    <property type="entry name" value="type_II_gspE"/>
    <property type="match status" value="1"/>
</dbReference>
<reference evidence="10 11" key="1">
    <citation type="submission" date="2010-10" db="EMBL/GenBank/DDBJ databases">
        <authorList>
            <consortium name="The Broad Institute Genome Sequencing Platform"/>
            <person name="Ward D."/>
            <person name="Earl A."/>
            <person name="Feldgarden M."/>
            <person name="Young S.K."/>
            <person name="Gargeya S."/>
            <person name="Zeng Q."/>
            <person name="Alvarado L."/>
            <person name="Berlin A."/>
            <person name="Bochicchio J."/>
            <person name="Chapman S.B."/>
            <person name="Chen Z."/>
            <person name="Freedman E."/>
            <person name="Gellesch M."/>
            <person name="Goldberg J."/>
            <person name="Griggs A."/>
            <person name="Gujja S."/>
            <person name="Heilman E."/>
            <person name="Heiman D."/>
            <person name="Howarth C."/>
            <person name="Mehta T."/>
            <person name="Neiman D."/>
            <person name="Pearson M."/>
            <person name="Roberts A."/>
            <person name="Saif S."/>
            <person name="Shea T."/>
            <person name="Shenoy N."/>
            <person name="Sisk P."/>
            <person name="Stolte C."/>
            <person name="Sykes S."/>
            <person name="White J."/>
            <person name="Yandava C."/>
            <person name="Allen-Vercoe E."/>
            <person name="Sibley C."/>
            <person name="Ambrose C.E."/>
            <person name="Strauss J."/>
            <person name="Daigneault M."/>
            <person name="Haas B."/>
            <person name="Nusbaum C."/>
            <person name="Birren B."/>
        </authorList>
    </citation>
    <scope>NUCLEOTIDE SEQUENCE [LARGE SCALE GENOMIC DNA]</scope>
    <source>
        <strain evidence="10 11">3_1_6</strain>
    </source>
</reference>
<organism evidence="10 11">
    <name type="scientific">Bilophila wadsworthia (strain 3_1_6)</name>
    <dbReference type="NCBI Taxonomy" id="563192"/>
    <lineage>
        <taxon>Bacteria</taxon>
        <taxon>Pseudomonadati</taxon>
        <taxon>Thermodesulfobacteriota</taxon>
        <taxon>Desulfovibrionia</taxon>
        <taxon>Desulfovibrionales</taxon>
        <taxon>Desulfovibrionaceae</taxon>
        <taxon>Bilophila</taxon>
    </lineage>
</organism>
<dbReference type="Pfam" id="PF05157">
    <property type="entry name" value="MshEN"/>
    <property type="match status" value="1"/>
</dbReference>
<keyword evidence="6" id="KW-1278">Translocase</keyword>
<accession>E5Y4E6</accession>
<dbReference type="HOGENOM" id="CLU_013446_10_3_7"/>
<dbReference type="Gene3D" id="3.40.50.300">
    <property type="entry name" value="P-loop containing nucleotide triphosphate hydrolases"/>
    <property type="match status" value="1"/>
</dbReference>
<keyword evidence="3" id="KW-0547">Nucleotide-binding</keyword>
<evidence type="ECO:0000313" key="10">
    <source>
        <dbReference type="EMBL" id="EFV45130.1"/>
    </source>
</evidence>
<dbReference type="GO" id="GO:0015627">
    <property type="term" value="C:type II protein secretion system complex"/>
    <property type="evidence" value="ECO:0007669"/>
    <property type="project" value="InterPro"/>
</dbReference>
<keyword evidence="11" id="KW-1185">Reference proteome</keyword>
<evidence type="ECO:0000256" key="1">
    <source>
        <dbReference type="ARBA" id="ARBA00006611"/>
    </source>
</evidence>
<dbReference type="EC" id="7.4.2.8" evidence="7"/>
<dbReference type="AlphaFoldDB" id="E5Y4E6"/>
<comment type="caution">
    <text evidence="10">The sequence shown here is derived from an EMBL/GenBank/DDBJ whole genome shotgun (WGS) entry which is preliminary data.</text>
</comment>
<evidence type="ECO:0000256" key="5">
    <source>
        <dbReference type="ARBA" id="ARBA00022927"/>
    </source>
</evidence>
<evidence type="ECO:0000256" key="2">
    <source>
        <dbReference type="ARBA" id="ARBA00022448"/>
    </source>
</evidence>
<dbReference type="GeneID" id="78086198"/>
<dbReference type="eggNOG" id="COG2804">
    <property type="taxonomic scope" value="Bacteria"/>
</dbReference>
<dbReference type="FunFam" id="3.40.50.300:FF:000398">
    <property type="entry name" value="Type IV pilus assembly ATPase PilB"/>
    <property type="match status" value="1"/>
</dbReference>
<comment type="similarity">
    <text evidence="1">Belongs to the GSP E family.</text>
</comment>
<dbReference type="SUPFAM" id="SSF52540">
    <property type="entry name" value="P-loop containing nucleoside triphosphate hydrolases"/>
    <property type="match status" value="1"/>
</dbReference>
<evidence type="ECO:0000256" key="8">
    <source>
        <dbReference type="ARBA" id="ARBA00034006"/>
    </source>
</evidence>
<dbReference type="Pfam" id="PF00437">
    <property type="entry name" value="T2SSE"/>
    <property type="match status" value="1"/>
</dbReference>
<dbReference type="SUPFAM" id="SSF160246">
    <property type="entry name" value="EspE N-terminal domain-like"/>
    <property type="match status" value="1"/>
</dbReference>
<proteinExistence type="inferred from homology"/>
<dbReference type="FunFam" id="3.30.450.90:FF:000001">
    <property type="entry name" value="Type II secretion system ATPase GspE"/>
    <property type="match status" value="1"/>
</dbReference>
<name>E5Y4E6_BILW3</name>
<dbReference type="Gene3D" id="3.30.450.90">
    <property type="match status" value="1"/>
</dbReference>
<dbReference type="InterPro" id="IPR001482">
    <property type="entry name" value="T2SS/T4SS_dom"/>
</dbReference>